<dbReference type="Gene3D" id="3.40.140.10">
    <property type="entry name" value="Cytidine Deaminase, domain 2"/>
    <property type="match status" value="1"/>
</dbReference>
<comment type="catalytic activity">
    <reaction evidence="5 6">
        <text>adenosine(34) in tRNA + H2O + H(+) = inosine(34) in tRNA + NH4(+)</text>
        <dbReference type="Rhea" id="RHEA:43168"/>
        <dbReference type="Rhea" id="RHEA-COMP:10373"/>
        <dbReference type="Rhea" id="RHEA-COMP:10374"/>
        <dbReference type="ChEBI" id="CHEBI:15377"/>
        <dbReference type="ChEBI" id="CHEBI:15378"/>
        <dbReference type="ChEBI" id="CHEBI:28938"/>
        <dbReference type="ChEBI" id="CHEBI:74411"/>
        <dbReference type="ChEBI" id="CHEBI:82852"/>
        <dbReference type="EC" id="3.5.4.33"/>
    </reaction>
</comment>
<dbReference type="EMBL" id="JASBAN010000001">
    <property type="protein sequence ID" value="MDI2112780.1"/>
    <property type="molecule type" value="Genomic_DNA"/>
</dbReference>
<evidence type="ECO:0000256" key="6">
    <source>
        <dbReference type="HAMAP-Rule" id="MF_00972"/>
    </source>
</evidence>
<dbReference type="Proteomes" id="UP001431775">
    <property type="component" value="Unassembled WGS sequence"/>
</dbReference>
<dbReference type="PROSITE" id="PS51747">
    <property type="entry name" value="CYT_DCMP_DEAMINASES_2"/>
    <property type="match status" value="1"/>
</dbReference>
<evidence type="ECO:0000256" key="1">
    <source>
        <dbReference type="ARBA" id="ARBA00022694"/>
    </source>
</evidence>
<gene>
    <name evidence="6" type="primary">tadA</name>
    <name evidence="8" type="ORF">QJV33_05705</name>
</gene>
<sequence>MQKKEYSFWKMDVALHLAQCAFDANEVPVGALIISPERHIVAQAFNQVERLNNPTAHAEILALEQACKRLNQKRLVGYTLVVNLEPCPMCAAAAMHYRIDRIVFGAYDSKGGGTEHGACIFSHRQSLHRPEIIGGVREQESQKLLKKFFQKRRITSCQFLP</sequence>
<dbReference type="PANTHER" id="PTHR11079">
    <property type="entry name" value="CYTOSINE DEAMINASE FAMILY MEMBER"/>
    <property type="match status" value="1"/>
</dbReference>
<keyword evidence="2 6" id="KW-0479">Metal-binding</keyword>
<evidence type="ECO:0000259" key="7">
    <source>
        <dbReference type="PROSITE" id="PS51747"/>
    </source>
</evidence>
<dbReference type="PANTHER" id="PTHR11079:SF179">
    <property type="entry name" value="TRNA(ADENINE(34)) DEAMINASE, CHLOROPLASTIC"/>
    <property type="match status" value="1"/>
</dbReference>
<feature type="binding site" evidence="6">
    <location>
        <position position="90"/>
    </location>
    <ligand>
        <name>Zn(2+)</name>
        <dbReference type="ChEBI" id="CHEBI:29105"/>
        <note>catalytic</note>
    </ligand>
</feature>
<dbReference type="InterPro" id="IPR002125">
    <property type="entry name" value="CMP_dCMP_dom"/>
</dbReference>
<accession>A0ABT6Q7B4</accession>
<evidence type="ECO:0000256" key="4">
    <source>
        <dbReference type="ARBA" id="ARBA00022833"/>
    </source>
</evidence>
<feature type="active site" description="Proton donor" evidence="6">
    <location>
        <position position="59"/>
    </location>
</feature>
<dbReference type="HAMAP" id="MF_00972">
    <property type="entry name" value="tRNA_aden_deaminase"/>
    <property type="match status" value="1"/>
</dbReference>
<comment type="cofactor">
    <cofactor evidence="6">
        <name>Zn(2+)</name>
        <dbReference type="ChEBI" id="CHEBI:29105"/>
    </cofactor>
    <text evidence="6">Binds 1 zinc ion per subunit.</text>
</comment>
<dbReference type="EC" id="3.5.4.33" evidence="6"/>
<evidence type="ECO:0000313" key="9">
    <source>
        <dbReference type="Proteomes" id="UP001431775"/>
    </source>
</evidence>
<evidence type="ECO:0000256" key="5">
    <source>
        <dbReference type="ARBA" id="ARBA00048045"/>
    </source>
</evidence>
<feature type="binding site" evidence="6">
    <location>
        <position position="57"/>
    </location>
    <ligand>
        <name>Zn(2+)</name>
        <dbReference type="ChEBI" id="CHEBI:29105"/>
        <note>catalytic</note>
    </ligand>
</feature>
<keyword evidence="4 6" id="KW-0862">Zinc</keyword>
<protein>
    <recommendedName>
        <fullName evidence="6">tRNA-specific adenosine deaminase</fullName>
        <ecNumber evidence="6">3.5.4.33</ecNumber>
    </recommendedName>
</protein>
<evidence type="ECO:0000313" key="8">
    <source>
        <dbReference type="EMBL" id="MDI2112780.1"/>
    </source>
</evidence>
<feature type="domain" description="CMP/dCMP-type deaminase" evidence="7">
    <location>
        <begin position="5"/>
        <end position="115"/>
    </location>
</feature>
<evidence type="ECO:0000256" key="2">
    <source>
        <dbReference type="ARBA" id="ARBA00022723"/>
    </source>
</evidence>
<comment type="function">
    <text evidence="6">Catalyzes the deamination of adenosine to inosine at the wobble position 34 of tRNA(Arg2).</text>
</comment>
<comment type="similarity">
    <text evidence="6">Belongs to the cytidine and deoxycytidylate deaminase family.</text>
</comment>
<evidence type="ECO:0000256" key="3">
    <source>
        <dbReference type="ARBA" id="ARBA00022801"/>
    </source>
</evidence>
<organism evidence="8 9">
    <name type="scientific">Commensalibacter nepenthis</name>
    <dbReference type="NCBI Taxonomy" id="3043872"/>
    <lineage>
        <taxon>Bacteria</taxon>
        <taxon>Pseudomonadati</taxon>
        <taxon>Pseudomonadota</taxon>
        <taxon>Alphaproteobacteria</taxon>
        <taxon>Acetobacterales</taxon>
        <taxon>Acetobacteraceae</taxon>
    </lineage>
</organism>
<dbReference type="Pfam" id="PF00383">
    <property type="entry name" value="dCMP_cyt_deam_1"/>
    <property type="match status" value="1"/>
</dbReference>
<name>A0ABT6Q7B4_9PROT</name>
<dbReference type="GO" id="GO:0052717">
    <property type="term" value="F:tRNA-specific adenosine-34 deaminase activity"/>
    <property type="evidence" value="ECO:0007669"/>
    <property type="project" value="UniProtKB-EC"/>
</dbReference>
<proteinExistence type="inferred from homology"/>
<keyword evidence="1 6" id="KW-0819">tRNA processing</keyword>
<comment type="caution">
    <text evidence="8">The sequence shown here is derived from an EMBL/GenBank/DDBJ whole genome shotgun (WGS) entry which is preliminary data.</text>
</comment>
<feature type="binding site" evidence="6">
    <location>
        <position position="87"/>
    </location>
    <ligand>
        <name>Zn(2+)</name>
        <dbReference type="ChEBI" id="CHEBI:29105"/>
        <note>catalytic</note>
    </ligand>
</feature>
<dbReference type="CDD" id="cd01285">
    <property type="entry name" value="nucleoside_deaminase"/>
    <property type="match status" value="1"/>
</dbReference>
<keyword evidence="9" id="KW-1185">Reference proteome</keyword>
<dbReference type="InterPro" id="IPR016193">
    <property type="entry name" value="Cytidine_deaminase-like"/>
</dbReference>
<dbReference type="SUPFAM" id="SSF53927">
    <property type="entry name" value="Cytidine deaminase-like"/>
    <property type="match status" value="1"/>
</dbReference>
<reference evidence="8" key="1">
    <citation type="submission" date="2023-05" db="EMBL/GenBank/DDBJ databases">
        <title>Whole genome sequence of Commensalibacter sp.</title>
        <authorList>
            <person name="Charoenyingcharoen P."/>
            <person name="Yukphan P."/>
        </authorList>
    </citation>
    <scope>NUCLEOTIDE SEQUENCE</scope>
    <source>
        <strain evidence="8">TBRC 10068</strain>
    </source>
</reference>
<comment type="subunit">
    <text evidence="6">Homodimer.</text>
</comment>
<dbReference type="InterPro" id="IPR028883">
    <property type="entry name" value="tRNA_aden_deaminase"/>
</dbReference>
<keyword evidence="3 6" id="KW-0378">Hydrolase</keyword>